<organism evidence="4 5">
    <name type="scientific">Stratiformator vulcanicus</name>
    <dbReference type="NCBI Taxonomy" id="2527980"/>
    <lineage>
        <taxon>Bacteria</taxon>
        <taxon>Pseudomonadati</taxon>
        <taxon>Planctomycetota</taxon>
        <taxon>Planctomycetia</taxon>
        <taxon>Planctomycetales</taxon>
        <taxon>Planctomycetaceae</taxon>
        <taxon>Stratiformator</taxon>
    </lineage>
</organism>
<accession>A0A517R1E1</accession>
<dbReference type="Proteomes" id="UP000317318">
    <property type="component" value="Chromosome"/>
</dbReference>
<keyword evidence="1 4" id="KW-0378">Hydrolase</keyword>
<dbReference type="InterPro" id="IPR050300">
    <property type="entry name" value="GDXG_lipolytic_enzyme"/>
</dbReference>
<dbReference type="GO" id="GO:0106435">
    <property type="term" value="F:carboxylesterase activity"/>
    <property type="evidence" value="ECO:0007669"/>
    <property type="project" value="UniProtKB-EC"/>
</dbReference>
<keyword evidence="2" id="KW-0732">Signal</keyword>
<dbReference type="Pfam" id="PF20434">
    <property type="entry name" value="BD-FAE"/>
    <property type="match status" value="1"/>
</dbReference>
<proteinExistence type="predicted"/>
<evidence type="ECO:0000259" key="3">
    <source>
        <dbReference type="Pfam" id="PF20434"/>
    </source>
</evidence>
<protein>
    <submittedName>
        <fullName evidence="4">Carboxylesterase NlhH</fullName>
        <ecNumber evidence="4">3.1.1.1</ecNumber>
    </submittedName>
</protein>
<dbReference type="InterPro" id="IPR049492">
    <property type="entry name" value="BD-FAE-like_dom"/>
</dbReference>
<dbReference type="AlphaFoldDB" id="A0A517R1E1"/>
<evidence type="ECO:0000313" key="4">
    <source>
        <dbReference type="EMBL" id="QDT37708.1"/>
    </source>
</evidence>
<dbReference type="PANTHER" id="PTHR48081">
    <property type="entry name" value="AB HYDROLASE SUPERFAMILY PROTEIN C4A8.06C"/>
    <property type="match status" value="1"/>
</dbReference>
<name>A0A517R1E1_9PLAN</name>
<reference evidence="4 5" key="1">
    <citation type="submission" date="2019-02" db="EMBL/GenBank/DDBJ databases">
        <title>Deep-cultivation of Planctomycetes and their phenomic and genomic characterization uncovers novel biology.</title>
        <authorList>
            <person name="Wiegand S."/>
            <person name="Jogler M."/>
            <person name="Boedeker C."/>
            <person name="Pinto D."/>
            <person name="Vollmers J."/>
            <person name="Rivas-Marin E."/>
            <person name="Kohn T."/>
            <person name="Peeters S.H."/>
            <person name="Heuer A."/>
            <person name="Rast P."/>
            <person name="Oberbeckmann S."/>
            <person name="Bunk B."/>
            <person name="Jeske O."/>
            <person name="Meyerdierks A."/>
            <person name="Storesund J.E."/>
            <person name="Kallscheuer N."/>
            <person name="Luecker S."/>
            <person name="Lage O.M."/>
            <person name="Pohl T."/>
            <person name="Merkel B.J."/>
            <person name="Hornburger P."/>
            <person name="Mueller R.-W."/>
            <person name="Bruemmer F."/>
            <person name="Labrenz M."/>
            <person name="Spormann A.M."/>
            <person name="Op den Camp H."/>
            <person name="Overmann J."/>
            <person name="Amann R."/>
            <person name="Jetten M.S.M."/>
            <person name="Mascher T."/>
            <person name="Medema M.H."/>
            <person name="Devos D.P."/>
            <person name="Kaster A.-K."/>
            <person name="Ovreas L."/>
            <person name="Rohde M."/>
            <person name="Galperin M.Y."/>
            <person name="Jogler C."/>
        </authorList>
    </citation>
    <scope>NUCLEOTIDE SEQUENCE [LARGE SCALE GENOMIC DNA]</scope>
    <source>
        <strain evidence="4 5">Pan189</strain>
    </source>
</reference>
<dbReference type="OrthoDB" id="265201at2"/>
<dbReference type="PANTHER" id="PTHR48081:SF13">
    <property type="entry name" value="ALPHA_BETA HYDROLASE"/>
    <property type="match status" value="1"/>
</dbReference>
<sequence length="303" mass="32542" precursor="true">MHQRMAVALAAAVALSIAAGVEAEDYRTIKNIEFAKTGQQPLKLDLYLPDGQSEGPLVVWVHGGAWMRGSRDNVPVLYLVEKGYAVASVDYRLSPVAKFPAQVHDIKAAIRFLRAKENQFGYDASRIGIAGASAGGHLAALVGVTNGHEELEGSVGEYSGESSDVAAVVDLYGPTNFLTILAQSTPHGLSVRVPALKLLLDGHVNERPQAAGLASVTSHVDPSDPPLLILHGDQDPQVPINQSHELYGLYDDQNLDVTFEVVHGGAHGGKQFHDDERQELVVTFFNRALSKGKTSPVLDEELE</sequence>
<evidence type="ECO:0000256" key="2">
    <source>
        <dbReference type="SAM" id="SignalP"/>
    </source>
</evidence>
<feature type="signal peptide" evidence="2">
    <location>
        <begin position="1"/>
        <end position="23"/>
    </location>
</feature>
<dbReference type="EMBL" id="CP036268">
    <property type="protein sequence ID" value="QDT37708.1"/>
    <property type="molecule type" value="Genomic_DNA"/>
</dbReference>
<dbReference type="Gene3D" id="3.40.50.1820">
    <property type="entry name" value="alpha/beta hydrolase"/>
    <property type="match status" value="1"/>
</dbReference>
<evidence type="ECO:0000256" key="1">
    <source>
        <dbReference type="ARBA" id="ARBA00022801"/>
    </source>
</evidence>
<dbReference type="EC" id="3.1.1.1" evidence="4"/>
<dbReference type="KEGG" id="svp:Pan189_20900"/>
<evidence type="ECO:0000313" key="5">
    <source>
        <dbReference type="Proteomes" id="UP000317318"/>
    </source>
</evidence>
<dbReference type="SUPFAM" id="SSF53474">
    <property type="entry name" value="alpha/beta-Hydrolases"/>
    <property type="match status" value="1"/>
</dbReference>
<dbReference type="InterPro" id="IPR029058">
    <property type="entry name" value="AB_hydrolase_fold"/>
</dbReference>
<feature type="chain" id="PRO_5021845113" evidence="2">
    <location>
        <begin position="24"/>
        <end position="303"/>
    </location>
</feature>
<feature type="domain" description="BD-FAE-like" evidence="3">
    <location>
        <begin position="44"/>
        <end position="247"/>
    </location>
</feature>
<keyword evidence="5" id="KW-1185">Reference proteome</keyword>
<gene>
    <name evidence="4" type="primary">nlhH_3</name>
    <name evidence="4" type="ORF">Pan189_20900</name>
</gene>